<dbReference type="RefSeq" id="WP_249503444.1">
    <property type="nucleotide sequence ID" value="NZ_CP097253.1"/>
</dbReference>
<evidence type="ECO:0000313" key="3">
    <source>
        <dbReference type="EMBL" id="UUR07652.1"/>
    </source>
</evidence>
<dbReference type="EMBL" id="CP097253">
    <property type="protein sequence ID" value="UUR07652.1"/>
    <property type="molecule type" value="Genomic_DNA"/>
</dbReference>
<dbReference type="Proteomes" id="UP000831921">
    <property type="component" value="Chromosome"/>
</dbReference>
<feature type="transmembrane region" description="Helical" evidence="2">
    <location>
        <begin position="322"/>
        <end position="350"/>
    </location>
</feature>
<feature type="transmembrane region" description="Helical" evidence="2">
    <location>
        <begin position="106"/>
        <end position="124"/>
    </location>
</feature>
<evidence type="ECO:0000256" key="1">
    <source>
        <dbReference type="SAM" id="Coils"/>
    </source>
</evidence>
<name>A0ABY5MWD6_9SPHN</name>
<evidence type="ECO:0000256" key="2">
    <source>
        <dbReference type="SAM" id="Phobius"/>
    </source>
</evidence>
<protein>
    <submittedName>
        <fullName evidence="3">DUF3667 domain-containing protein</fullName>
    </submittedName>
</protein>
<accession>A0ABY5MWD6</accession>
<feature type="coiled-coil region" evidence="1">
    <location>
        <begin position="139"/>
        <end position="166"/>
    </location>
</feature>
<keyword evidence="2" id="KW-0472">Membrane</keyword>
<feature type="transmembrane region" description="Helical" evidence="2">
    <location>
        <begin position="240"/>
        <end position="258"/>
    </location>
</feature>
<organism evidence="3 4">
    <name type="scientific">Sphingomonas glaciei</name>
    <dbReference type="NCBI Taxonomy" id="2938948"/>
    <lineage>
        <taxon>Bacteria</taxon>
        <taxon>Pseudomonadati</taxon>
        <taxon>Pseudomonadota</taxon>
        <taxon>Alphaproteobacteria</taxon>
        <taxon>Sphingomonadales</taxon>
        <taxon>Sphingomonadaceae</taxon>
        <taxon>Sphingomonas</taxon>
    </lineage>
</organism>
<gene>
    <name evidence="3" type="ORF">M1K48_12055</name>
</gene>
<proteinExistence type="predicted"/>
<keyword evidence="2" id="KW-0812">Transmembrane</keyword>
<dbReference type="InterPro" id="IPR022134">
    <property type="entry name" value="DUF3667"/>
</dbReference>
<keyword evidence="1" id="KW-0175">Coiled coil</keyword>
<keyword evidence="4" id="KW-1185">Reference proteome</keyword>
<dbReference type="Pfam" id="PF12412">
    <property type="entry name" value="DUF3667"/>
    <property type="match status" value="1"/>
</dbReference>
<feature type="transmembrane region" description="Helical" evidence="2">
    <location>
        <begin position="270"/>
        <end position="302"/>
    </location>
</feature>
<sequence length="351" mass="38211">MNAIEPIADAVTGGLAARTVEPATGVDGSGHTTERACLNCGTALVGDYCHACGQHAHVHRSLGAFGHDLLHGVFHFEGKIWRTLPMLAWRPGELTRRYIDGQRASFVSPIALFLFGVFLMFAVVSQLPSSAFVDTSQMQAGLEKGARESEARLRELEAERTTAVATGDQAAVQTIDRKIASQNEDLALTRDIAAKGAAGALAHASDDTPFSIASLNEAYAKAVKNPELLFFKLKSNGYKYSWALIPLSLPLMWLLFPFSRRWRLYDHTVFVTYSLCFMTLLVVAGSLYKLAGLPGVGLLMFVPPVHMYRQLRGAYSLSRLSALWRAAVMSVGSFSIVLLFGIALVLLGLFD</sequence>
<evidence type="ECO:0000313" key="4">
    <source>
        <dbReference type="Proteomes" id="UP000831921"/>
    </source>
</evidence>
<keyword evidence="2" id="KW-1133">Transmembrane helix</keyword>
<reference evidence="3 4" key="1">
    <citation type="submission" date="2022-05" db="EMBL/GenBank/DDBJ databases">
        <title>S8-45 Sphingomonas ultraviolaceadurans.</title>
        <authorList>
            <person name="Liu Y."/>
        </authorList>
    </citation>
    <scope>NUCLEOTIDE SEQUENCE [LARGE SCALE GENOMIC DNA]</scope>
    <source>
        <strain evidence="3 4">S8-45</strain>
    </source>
</reference>